<sequence length="73" mass="8578">MSCRVDHDYNVVTIHPDHNLVFLVQHLDRKLISYDMDSKEVCDLCTLGHSYRSITPYVPCFSELADLKNKHWN</sequence>
<proteinExistence type="predicted"/>
<accession>A0A0A9AHJ6</accession>
<reference evidence="1" key="1">
    <citation type="submission" date="2014-09" db="EMBL/GenBank/DDBJ databases">
        <authorList>
            <person name="Magalhaes I.L.F."/>
            <person name="Oliveira U."/>
            <person name="Santos F.R."/>
            <person name="Vidigal T.H.D.A."/>
            <person name="Brescovit A.D."/>
            <person name="Santos A.J."/>
        </authorList>
    </citation>
    <scope>NUCLEOTIDE SEQUENCE</scope>
    <source>
        <tissue evidence="1">Shoot tissue taken approximately 20 cm above the soil surface</tissue>
    </source>
</reference>
<name>A0A0A9AHJ6_ARUDO</name>
<protein>
    <submittedName>
        <fullName evidence="1">Uncharacterized protein</fullName>
    </submittedName>
</protein>
<dbReference type="EMBL" id="GBRH01249455">
    <property type="protein sequence ID" value="JAD48440.1"/>
    <property type="molecule type" value="Transcribed_RNA"/>
</dbReference>
<dbReference type="AlphaFoldDB" id="A0A0A9AHJ6"/>
<reference evidence="1" key="2">
    <citation type="journal article" date="2015" name="Data Brief">
        <title>Shoot transcriptome of the giant reed, Arundo donax.</title>
        <authorList>
            <person name="Barrero R.A."/>
            <person name="Guerrero F.D."/>
            <person name="Moolhuijzen P."/>
            <person name="Goolsby J.A."/>
            <person name="Tidwell J."/>
            <person name="Bellgard S.E."/>
            <person name="Bellgard M.I."/>
        </authorList>
    </citation>
    <scope>NUCLEOTIDE SEQUENCE</scope>
    <source>
        <tissue evidence="1">Shoot tissue taken approximately 20 cm above the soil surface</tissue>
    </source>
</reference>
<evidence type="ECO:0000313" key="1">
    <source>
        <dbReference type="EMBL" id="JAD48440.1"/>
    </source>
</evidence>
<organism evidence="1">
    <name type="scientific">Arundo donax</name>
    <name type="common">Giant reed</name>
    <name type="synonym">Donax arundinaceus</name>
    <dbReference type="NCBI Taxonomy" id="35708"/>
    <lineage>
        <taxon>Eukaryota</taxon>
        <taxon>Viridiplantae</taxon>
        <taxon>Streptophyta</taxon>
        <taxon>Embryophyta</taxon>
        <taxon>Tracheophyta</taxon>
        <taxon>Spermatophyta</taxon>
        <taxon>Magnoliopsida</taxon>
        <taxon>Liliopsida</taxon>
        <taxon>Poales</taxon>
        <taxon>Poaceae</taxon>
        <taxon>PACMAD clade</taxon>
        <taxon>Arundinoideae</taxon>
        <taxon>Arundineae</taxon>
        <taxon>Arundo</taxon>
    </lineage>
</organism>